<evidence type="ECO:0000313" key="3">
    <source>
        <dbReference type="Proteomes" id="UP001150925"/>
    </source>
</evidence>
<feature type="region of interest" description="Disordered" evidence="1">
    <location>
        <begin position="1"/>
        <end position="151"/>
    </location>
</feature>
<sequence>MGTSQDHPEGRSRSPSRTHRIRRKHSRDRSSSRHRTRRHTGSSSRRSHRRRERSTSSERSTSHSRSASRSRTRDRRRDKRRRDRSRSSSSTERDLSASPRRRHHSRRRHKQHKHRRDADRDRKHHKGKKSRRKSKERRSKKHDTPEGSVVHTNQWGQHGILYETDIYTKEEDFGLWLYEVKKIRPEEITNTESKRHFREYMEDYNTATLPHPKYYDVKKWEAEQHVQLSRRGESSLQVQESSPGGVDLWADEKRHRQAQRQHQYQEATAATPYAYGQSLLTRDQIADLRRIETERVAADRLRKMGYAPKDNMGVRYE</sequence>
<protein>
    <submittedName>
        <fullName evidence="2">Uncharacterized protein</fullName>
    </submittedName>
</protein>
<dbReference type="OrthoDB" id="2538345at2759"/>
<accession>A0A9W8E6R5</accession>
<evidence type="ECO:0000313" key="2">
    <source>
        <dbReference type="EMBL" id="KAJ1963467.1"/>
    </source>
</evidence>
<reference evidence="2" key="1">
    <citation type="submission" date="2022-07" db="EMBL/GenBank/DDBJ databases">
        <title>Phylogenomic reconstructions and comparative analyses of Kickxellomycotina fungi.</title>
        <authorList>
            <person name="Reynolds N.K."/>
            <person name="Stajich J.E."/>
            <person name="Barry K."/>
            <person name="Grigoriev I.V."/>
            <person name="Crous P."/>
            <person name="Smith M.E."/>
        </authorList>
    </citation>
    <scope>NUCLEOTIDE SEQUENCE</scope>
    <source>
        <strain evidence="2">RSA 1196</strain>
    </source>
</reference>
<dbReference type="PANTHER" id="PTHR34689:SF1">
    <property type="entry name" value="NUCLEIC ACID-BINDING PROTEIN"/>
    <property type="match status" value="1"/>
</dbReference>
<feature type="compositionally biased region" description="Basic residues" evidence="1">
    <location>
        <begin position="99"/>
        <end position="115"/>
    </location>
</feature>
<proteinExistence type="predicted"/>
<feature type="compositionally biased region" description="Basic and acidic residues" evidence="1">
    <location>
        <begin position="1"/>
        <end position="12"/>
    </location>
</feature>
<dbReference type="Proteomes" id="UP001150925">
    <property type="component" value="Unassembled WGS sequence"/>
</dbReference>
<keyword evidence="3" id="KW-1185">Reference proteome</keyword>
<feature type="compositionally biased region" description="Basic residues" evidence="1">
    <location>
        <begin position="14"/>
        <end position="52"/>
    </location>
</feature>
<dbReference type="EMBL" id="JANBPY010000821">
    <property type="protein sequence ID" value="KAJ1963467.1"/>
    <property type="molecule type" value="Genomic_DNA"/>
</dbReference>
<feature type="compositionally biased region" description="Basic residues" evidence="1">
    <location>
        <begin position="66"/>
        <end position="84"/>
    </location>
</feature>
<name>A0A9W8E6R5_9FUNG</name>
<dbReference type="AlphaFoldDB" id="A0A9W8E6R5"/>
<gene>
    <name evidence="2" type="ORF">IWQ62_003207</name>
</gene>
<dbReference type="PANTHER" id="PTHR34689">
    <property type="entry name" value="NUCLEIC ACID-BINDING PROTEIN"/>
    <property type="match status" value="1"/>
</dbReference>
<evidence type="ECO:0000256" key="1">
    <source>
        <dbReference type="SAM" id="MobiDB-lite"/>
    </source>
</evidence>
<organism evidence="2 3">
    <name type="scientific">Dispira parvispora</name>
    <dbReference type="NCBI Taxonomy" id="1520584"/>
    <lineage>
        <taxon>Eukaryota</taxon>
        <taxon>Fungi</taxon>
        <taxon>Fungi incertae sedis</taxon>
        <taxon>Zoopagomycota</taxon>
        <taxon>Kickxellomycotina</taxon>
        <taxon>Dimargaritomycetes</taxon>
        <taxon>Dimargaritales</taxon>
        <taxon>Dimargaritaceae</taxon>
        <taxon>Dispira</taxon>
    </lineage>
</organism>
<feature type="compositionally biased region" description="Basic residues" evidence="1">
    <location>
        <begin position="122"/>
        <end position="141"/>
    </location>
</feature>
<comment type="caution">
    <text evidence="2">The sequence shown here is derived from an EMBL/GenBank/DDBJ whole genome shotgun (WGS) entry which is preliminary data.</text>
</comment>